<dbReference type="CDD" id="cd00063">
    <property type="entry name" value="FN3"/>
    <property type="match status" value="2"/>
</dbReference>
<keyword evidence="3" id="KW-0393">Immunoglobulin domain</keyword>
<feature type="signal peptide" evidence="5">
    <location>
        <begin position="1"/>
        <end position="20"/>
    </location>
</feature>
<evidence type="ECO:0008006" key="10">
    <source>
        <dbReference type="Google" id="ProtNLM"/>
    </source>
</evidence>
<dbReference type="FunFam" id="2.60.40.10:FF:000226">
    <property type="entry name" value="protein turtle homolog B"/>
    <property type="match status" value="1"/>
</dbReference>
<protein>
    <recommendedName>
        <fullName evidence="10">Protein turtle homolog A</fullName>
    </recommendedName>
</protein>
<evidence type="ECO:0000313" key="9">
    <source>
        <dbReference type="Proteomes" id="UP001066276"/>
    </source>
</evidence>
<feature type="domain" description="Fibronectin type-III" evidence="7">
    <location>
        <begin position="623"/>
        <end position="719"/>
    </location>
</feature>
<keyword evidence="2" id="KW-1015">Disulfide bond</keyword>
<evidence type="ECO:0000259" key="7">
    <source>
        <dbReference type="PROSITE" id="PS50853"/>
    </source>
</evidence>
<dbReference type="SUPFAM" id="SSF49265">
    <property type="entry name" value="Fibronectin type III"/>
    <property type="match status" value="1"/>
</dbReference>
<comment type="caution">
    <text evidence="8">The sequence shown here is derived from an EMBL/GenBank/DDBJ whole genome shotgun (WGS) entry which is preliminary data.</text>
</comment>
<feature type="region of interest" description="Disordered" evidence="4">
    <location>
        <begin position="1429"/>
        <end position="1448"/>
    </location>
</feature>
<dbReference type="SMART" id="SM00408">
    <property type="entry name" value="IGc2"/>
    <property type="match status" value="4"/>
</dbReference>
<dbReference type="InterPro" id="IPR036116">
    <property type="entry name" value="FN3_sf"/>
</dbReference>
<dbReference type="Proteomes" id="UP001066276">
    <property type="component" value="Chromosome 12"/>
</dbReference>
<evidence type="ECO:0000256" key="1">
    <source>
        <dbReference type="ARBA" id="ARBA00022737"/>
    </source>
</evidence>
<evidence type="ECO:0000313" key="8">
    <source>
        <dbReference type="EMBL" id="KAJ1081488.1"/>
    </source>
</evidence>
<sequence length="1448" mass="160420">MHWCLWIACLGLVNIYVTEGAAKEESRAVVGRIGESVILKCDLLPYDEDRPPHYVIEWVRFGFLLPIFIKFGLYSPRVDPEYLGRTRLEEGASLQIDLLRSEDQGWYECRVLFLDRYHSDENFRNGTWIHLTVNSPPSFRETPPALVEVRDGDSISLTCVASGNPQPHVVWKQDGIILTSGGQLQVNNGSLKIGRVVRTSAGVYTCHATSGEGEITHTTRLLVQGPPIIVVPPENTTVNISQNAFLACQAEAYPANLTYTWLQGNNNVFHLGHLQSRVRILVDGSLLLHQVIPEDSGKYTCVPSNGILHPPSSSAYLTVLHPAKVTNMPLNTYLPIGMLGVIKCPVRANPPLLFVNWTKDGQPLKLDKFPGWYMQQDGSIVIATGNDDALGMYTCTPYNSYGTAGESSPTRVLLKDPPEFVNRPKEEYFQEVGRELIVPCSAKGDPAPTIIWAKVGSAVRIDTHTDANNSLVFRPLTKEEHGIWECSAANRVARISTLASINVLGTSPHAVINVSAVPLVSAVNVSWVPGFDGGYLQRFSVWYAPVVRRLSHGHHEWTSLAVPVGVTHILVENLLSDVGYQFSVLSQNKLGSGPFSEIVPAYPLAFAVTTVAPEVPTNDPALFLSSPRFLSANETSQGVLLRWKPPLHTSVPITGYALEFRQDSRAWELLDDTVAGTETKLFVPGLIKDSVYEFRLVALAGDYISDPSNTVNISTTGMEVYPSRTQLPEILPQPVMAGVIAGICFLCMAVVFSTLAACVMNRRRALRHQKRRQDLPIVFSPNKKSSPSQNSNGSSSSDSMMKFKMQASPYQSFRKTLMFGEKAGTSCGASATRGNDAGFKYTMYESHFGESIPLERISRGPDGRFMVERETPPKAGNVDGFPYVTETDLYPNFHTRESSMVNQCLDVKHKPYLQVSTSTQREHTGWENEVTLRPKATGQAGREARASGYRQGKYFGHSSPIEETKQLSIINISPVTPAATLPYSKIEEKRQEVKSPEERLDRTLFPLKDSLYDYSFSLPRLGNASSLLNQKSFDVQTKGSRLSTSAQSGILQYLSLPFFKEMSVDGDWPLQEEHSRQDFDTGSPETKSQGFQTVLDLDNRTLGVGDRLTQHPGLDSKVTLLPCPDYMDTSDNQESSHCFSPVQSFLKPPEKELGPTKPALTGRHLWTCPLNEDVDRGKAVDSTDWGPILSTTELPVDSTDEKALSTTFHSEREWESSVKEHPEHKFRDFHMLEKQKPLTLDKPLAPLFLHGSPSEKVLRNSLTSQSSGRGSLSFLRPSSLAQSIPGSYLSSPVGETASWHSGGGSQGSSAEEGRNRKESFIHTIGKRRNTSVDENYEWDTEFTVETDILDALHQYRNGHPKRPISTIAVQELERQSLKVPPIDEGTAGNSLSLDVLDFSRSHTLVSPEARCAALKEEFLQYRRRDEDGRQRHVSGIGLEDDAEQSTLL</sequence>
<feature type="domain" description="Ig-like" evidence="6">
    <location>
        <begin position="137"/>
        <end position="216"/>
    </location>
</feature>
<feature type="region of interest" description="Disordered" evidence="4">
    <location>
        <begin position="1295"/>
        <end position="1322"/>
    </location>
</feature>
<keyword evidence="9" id="KW-1185">Reference proteome</keyword>
<dbReference type="InterPro" id="IPR036179">
    <property type="entry name" value="Ig-like_dom_sf"/>
</dbReference>
<proteinExistence type="predicted"/>
<feature type="compositionally biased region" description="Basic and acidic residues" evidence="4">
    <location>
        <begin position="1311"/>
        <end position="1320"/>
    </location>
</feature>
<dbReference type="GO" id="GO:0098609">
    <property type="term" value="P:cell-cell adhesion"/>
    <property type="evidence" value="ECO:0007669"/>
    <property type="project" value="TreeGrafter"/>
</dbReference>
<dbReference type="Pfam" id="PF13927">
    <property type="entry name" value="Ig_3"/>
    <property type="match status" value="3"/>
</dbReference>
<dbReference type="FunFam" id="2.60.40.10:FF:000321">
    <property type="entry name" value="protein turtle homolog B isoform X2"/>
    <property type="match status" value="1"/>
</dbReference>
<evidence type="ECO:0000256" key="3">
    <source>
        <dbReference type="ARBA" id="ARBA00023319"/>
    </source>
</evidence>
<feature type="domain" description="Fibronectin type-III" evidence="7">
    <location>
        <begin position="507"/>
        <end position="606"/>
    </location>
</feature>
<evidence type="ECO:0000259" key="6">
    <source>
        <dbReference type="PROSITE" id="PS50835"/>
    </source>
</evidence>
<dbReference type="FunFam" id="2.60.40.10:FF:000245">
    <property type="entry name" value="protein turtle homolog B isoform X2"/>
    <property type="match status" value="1"/>
</dbReference>
<evidence type="ECO:0000256" key="5">
    <source>
        <dbReference type="SAM" id="SignalP"/>
    </source>
</evidence>
<dbReference type="InterPro" id="IPR007110">
    <property type="entry name" value="Ig-like_dom"/>
</dbReference>
<dbReference type="FunFam" id="2.60.40.10:FF:000323">
    <property type="entry name" value="Immunoglobulin superfamily member 9B"/>
    <property type="match status" value="1"/>
</dbReference>
<dbReference type="Gene3D" id="2.60.40.10">
    <property type="entry name" value="Immunoglobulins"/>
    <property type="match status" value="7"/>
</dbReference>
<dbReference type="SMART" id="SM00060">
    <property type="entry name" value="FN3"/>
    <property type="match status" value="2"/>
</dbReference>
<feature type="chain" id="PRO_5043440156" description="Protein turtle homolog A" evidence="5">
    <location>
        <begin position="21"/>
        <end position="1448"/>
    </location>
</feature>
<dbReference type="InterPro" id="IPR013783">
    <property type="entry name" value="Ig-like_fold"/>
</dbReference>
<dbReference type="PANTHER" id="PTHR44170:SF48">
    <property type="entry name" value="PROTEIN TURTLE HOMOLOG A"/>
    <property type="match status" value="1"/>
</dbReference>
<name>A0AAV7KRJ0_PLEWA</name>
<dbReference type="PANTHER" id="PTHR44170">
    <property type="entry name" value="PROTEIN SIDEKICK"/>
    <property type="match status" value="1"/>
</dbReference>
<feature type="domain" description="Ig-like" evidence="6">
    <location>
        <begin position="226"/>
        <end position="318"/>
    </location>
</feature>
<dbReference type="EMBL" id="JANPWB010000016">
    <property type="protein sequence ID" value="KAJ1081488.1"/>
    <property type="molecule type" value="Genomic_DNA"/>
</dbReference>
<dbReference type="SMART" id="SM00409">
    <property type="entry name" value="IG"/>
    <property type="match status" value="5"/>
</dbReference>
<feature type="domain" description="Ig-like" evidence="6">
    <location>
        <begin position="322"/>
        <end position="413"/>
    </location>
</feature>
<dbReference type="SUPFAM" id="SSF48726">
    <property type="entry name" value="Immunoglobulin"/>
    <property type="match status" value="5"/>
</dbReference>
<reference evidence="8" key="1">
    <citation type="journal article" date="2022" name="bioRxiv">
        <title>Sequencing and chromosome-scale assembly of the giantPleurodeles waltlgenome.</title>
        <authorList>
            <person name="Brown T."/>
            <person name="Elewa A."/>
            <person name="Iarovenko S."/>
            <person name="Subramanian E."/>
            <person name="Araus A.J."/>
            <person name="Petzold A."/>
            <person name="Susuki M."/>
            <person name="Suzuki K.-i.T."/>
            <person name="Hayashi T."/>
            <person name="Toyoda A."/>
            <person name="Oliveira C."/>
            <person name="Osipova E."/>
            <person name="Leigh N.D."/>
            <person name="Simon A."/>
            <person name="Yun M.H."/>
        </authorList>
    </citation>
    <scope>NUCLEOTIDE SEQUENCE</scope>
    <source>
        <strain evidence="8">20211129_DDA</strain>
        <tissue evidence="8">Liver</tissue>
    </source>
</reference>
<dbReference type="InterPro" id="IPR003598">
    <property type="entry name" value="Ig_sub2"/>
</dbReference>
<dbReference type="InterPro" id="IPR003961">
    <property type="entry name" value="FN3_dom"/>
</dbReference>
<feature type="domain" description="Ig-like" evidence="6">
    <location>
        <begin position="418"/>
        <end position="502"/>
    </location>
</feature>
<keyword evidence="5" id="KW-0732">Signal</keyword>
<evidence type="ECO:0000256" key="2">
    <source>
        <dbReference type="ARBA" id="ARBA00023157"/>
    </source>
</evidence>
<dbReference type="PROSITE" id="PS50853">
    <property type="entry name" value="FN3"/>
    <property type="match status" value="2"/>
</dbReference>
<dbReference type="Pfam" id="PF00041">
    <property type="entry name" value="fn3"/>
    <property type="match status" value="1"/>
</dbReference>
<feature type="region of interest" description="Disordered" evidence="4">
    <location>
        <begin position="772"/>
        <end position="799"/>
    </location>
</feature>
<organism evidence="8 9">
    <name type="scientific">Pleurodeles waltl</name>
    <name type="common">Iberian ribbed newt</name>
    <dbReference type="NCBI Taxonomy" id="8319"/>
    <lineage>
        <taxon>Eukaryota</taxon>
        <taxon>Metazoa</taxon>
        <taxon>Chordata</taxon>
        <taxon>Craniata</taxon>
        <taxon>Vertebrata</taxon>
        <taxon>Euteleostomi</taxon>
        <taxon>Amphibia</taxon>
        <taxon>Batrachia</taxon>
        <taxon>Caudata</taxon>
        <taxon>Salamandroidea</taxon>
        <taxon>Salamandridae</taxon>
        <taxon>Pleurodelinae</taxon>
        <taxon>Pleurodeles</taxon>
    </lineage>
</organism>
<feature type="compositionally biased region" description="Acidic residues" evidence="4">
    <location>
        <begin position="1438"/>
        <end position="1448"/>
    </location>
</feature>
<gene>
    <name evidence="8" type="ORF">NDU88_001670</name>
</gene>
<dbReference type="PROSITE" id="PS50835">
    <property type="entry name" value="IG_LIKE"/>
    <property type="match status" value="5"/>
</dbReference>
<accession>A0AAV7KRJ0</accession>
<feature type="domain" description="Ig-like" evidence="6">
    <location>
        <begin position="34"/>
        <end position="111"/>
    </location>
</feature>
<feature type="compositionally biased region" description="Low complexity" evidence="4">
    <location>
        <begin position="780"/>
        <end position="799"/>
    </location>
</feature>
<keyword evidence="1" id="KW-0677">Repeat</keyword>
<evidence type="ECO:0000256" key="4">
    <source>
        <dbReference type="SAM" id="MobiDB-lite"/>
    </source>
</evidence>
<dbReference type="InterPro" id="IPR003599">
    <property type="entry name" value="Ig_sub"/>
</dbReference>